<reference evidence="7 8" key="1">
    <citation type="submission" date="2012-06" db="EMBL/GenBank/DDBJ databases">
        <title>Complete sequence of Thiocystis violascens DSM 198.</title>
        <authorList>
            <consortium name="US DOE Joint Genome Institute"/>
            <person name="Lucas S."/>
            <person name="Han J."/>
            <person name="Lapidus A."/>
            <person name="Cheng J.-F."/>
            <person name="Goodwin L."/>
            <person name="Pitluck S."/>
            <person name="Peters L."/>
            <person name="Ovchinnikova G."/>
            <person name="Teshima H."/>
            <person name="Detter J.C."/>
            <person name="Han C."/>
            <person name="Tapia R."/>
            <person name="Land M."/>
            <person name="Hauser L."/>
            <person name="Kyrpides N."/>
            <person name="Ivanova N."/>
            <person name="Pagani I."/>
            <person name="Vogl K."/>
            <person name="Liu Z."/>
            <person name="Frigaard N.-U."/>
            <person name="Bryant D."/>
            <person name="Woyke T."/>
        </authorList>
    </citation>
    <scope>NUCLEOTIDE SEQUENCE [LARGE SCALE GENOMIC DNA]</scope>
    <source>
        <strain evidence="8">ATCC 17096 / DSM 198 / 6111</strain>
    </source>
</reference>
<accession>I3YCZ8</accession>
<evidence type="ECO:0000256" key="3">
    <source>
        <dbReference type="ARBA" id="ARBA00023004"/>
    </source>
</evidence>
<feature type="compositionally biased region" description="Basic and acidic residues" evidence="5">
    <location>
        <begin position="106"/>
        <end position="122"/>
    </location>
</feature>
<keyword evidence="3 4" id="KW-0408">Iron</keyword>
<dbReference type="InterPro" id="IPR036909">
    <property type="entry name" value="Cyt_c-like_dom_sf"/>
</dbReference>
<dbReference type="RefSeq" id="WP_014779285.1">
    <property type="nucleotide sequence ID" value="NC_018012.1"/>
</dbReference>
<dbReference type="eggNOG" id="COG2010">
    <property type="taxonomic scope" value="Bacteria"/>
</dbReference>
<sequence>MSRWFVILAAVWLVACRNPDLEDHPSLQRGEDLYRYYCAACHRDAGQGSFLKGVPPVVYASLDIEKFVAVIQGHRRSPKTLMPVFLFMPRAKAEAIASYLQGQLRDAPDRPRNPDSSRLDAC</sequence>
<dbReference type="Gene3D" id="1.10.760.10">
    <property type="entry name" value="Cytochrome c-like domain"/>
    <property type="match status" value="1"/>
</dbReference>
<dbReference type="PROSITE" id="PS51007">
    <property type="entry name" value="CYTC"/>
    <property type="match status" value="1"/>
</dbReference>
<evidence type="ECO:0000313" key="7">
    <source>
        <dbReference type="EMBL" id="AFL74866.1"/>
    </source>
</evidence>
<feature type="domain" description="Cytochrome c" evidence="6">
    <location>
        <begin position="25"/>
        <end position="104"/>
    </location>
</feature>
<name>I3YCZ8_THIV6</name>
<proteinExistence type="predicted"/>
<dbReference type="EMBL" id="CP003154">
    <property type="protein sequence ID" value="AFL74866.1"/>
    <property type="molecule type" value="Genomic_DNA"/>
</dbReference>
<dbReference type="GO" id="GO:0046872">
    <property type="term" value="F:metal ion binding"/>
    <property type="evidence" value="ECO:0007669"/>
    <property type="project" value="UniProtKB-KW"/>
</dbReference>
<organism evidence="7 8">
    <name type="scientific">Thiocystis violascens (strain ATCC 17096 / DSM 198 / 6111)</name>
    <name type="common">Chromatium violascens</name>
    <dbReference type="NCBI Taxonomy" id="765911"/>
    <lineage>
        <taxon>Bacteria</taxon>
        <taxon>Pseudomonadati</taxon>
        <taxon>Pseudomonadota</taxon>
        <taxon>Gammaproteobacteria</taxon>
        <taxon>Chromatiales</taxon>
        <taxon>Chromatiaceae</taxon>
        <taxon>Thiocystis</taxon>
    </lineage>
</organism>
<evidence type="ECO:0000256" key="4">
    <source>
        <dbReference type="PROSITE-ProRule" id="PRU00433"/>
    </source>
</evidence>
<dbReference type="GO" id="GO:0009055">
    <property type="term" value="F:electron transfer activity"/>
    <property type="evidence" value="ECO:0007669"/>
    <property type="project" value="InterPro"/>
</dbReference>
<dbReference type="HOGENOM" id="CLU_2025707_0_0_6"/>
<keyword evidence="1 4" id="KW-0349">Heme</keyword>
<keyword evidence="8" id="KW-1185">Reference proteome</keyword>
<protein>
    <submittedName>
        <fullName evidence="7">Cytochrome c, mono-and diheme variants family</fullName>
    </submittedName>
</protein>
<dbReference type="Pfam" id="PF13442">
    <property type="entry name" value="Cytochrome_CBB3"/>
    <property type="match status" value="1"/>
</dbReference>
<dbReference type="PROSITE" id="PS51257">
    <property type="entry name" value="PROKAR_LIPOPROTEIN"/>
    <property type="match status" value="1"/>
</dbReference>
<evidence type="ECO:0000256" key="1">
    <source>
        <dbReference type="ARBA" id="ARBA00022617"/>
    </source>
</evidence>
<dbReference type="STRING" id="765911.Thivi_2975"/>
<dbReference type="InterPro" id="IPR009056">
    <property type="entry name" value="Cyt_c-like_dom"/>
</dbReference>
<evidence type="ECO:0000259" key="6">
    <source>
        <dbReference type="PROSITE" id="PS51007"/>
    </source>
</evidence>
<evidence type="ECO:0000256" key="5">
    <source>
        <dbReference type="SAM" id="MobiDB-lite"/>
    </source>
</evidence>
<evidence type="ECO:0000256" key="2">
    <source>
        <dbReference type="ARBA" id="ARBA00022723"/>
    </source>
</evidence>
<feature type="region of interest" description="Disordered" evidence="5">
    <location>
        <begin position="103"/>
        <end position="122"/>
    </location>
</feature>
<dbReference type="KEGG" id="tvi:Thivi_2975"/>
<keyword evidence="2 4" id="KW-0479">Metal-binding</keyword>
<dbReference type="GO" id="GO:0020037">
    <property type="term" value="F:heme binding"/>
    <property type="evidence" value="ECO:0007669"/>
    <property type="project" value="InterPro"/>
</dbReference>
<gene>
    <name evidence="7" type="ordered locus">Thivi_2975</name>
</gene>
<dbReference type="AlphaFoldDB" id="I3YCZ8"/>
<dbReference type="Proteomes" id="UP000006062">
    <property type="component" value="Chromosome"/>
</dbReference>
<evidence type="ECO:0000313" key="8">
    <source>
        <dbReference type="Proteomes" id="UP000006062"/>
    </source>
</evidence>
<dbReference type="SUPFAM" id="SSF46626">
    <property type="entry name" value="Cytochrome c"/>
    <property type="match status" value="1"/>
</dbReference>
<dbReference type="OrthoDB" id="9811395at2"/>